<dbReference type="PIRSF" id="PIRSF006483">
    <property type="entry name" value="Membrane_protein_YitT"/>
    <property type="match status" value="1"/>
</dbReference>
<feature type="transmembrane region" description="Helical" evidence="6">
    <location>
        <begin position="9"/>
        <end position="31"/>
    </location>
</feature>
<feature type="transmembrane region" description="Helical" evidence="6">
    <location>
        <begin position="149"/>
        <end position="171"/>
    </location>
</feature>
<proteinExistence type="predicted"/>
<dbReference type="EMBL" id="SLZV01000002">
    <property type="protein sequence ID" value="TCS69884.1"/>
    <property type="molecule type" value="Genomic_DNA"/>
</dbReference>
<dbReference type="AlphaFoldDB" id="A0A4R3JU45"/>
<evidence type="ECO:0000256" key="3">
    <source>
        <dbReference type="ARBA" id="ARBA00022692"/>
    </source>
</evidence>
<dbReference type="PANTHER" id="PTHR33545:SF5">
    <property type="entry name" value="UPF0750 MEMBRANE PROTEIN YITT"/>
    <property type="match status" value="1"/>
</dbReference>
<keyword evidence="3 6" id="KW-0812">Transmembrane</keyword>
<accession>A0A4R3JU45</accession>
<reference evidence="8 11" key="1">
    <citation type="journal article" date="2018" name="Int. J. Syst. Evol. Microbiol.">
        <title>Draft Genome Sequence of Faecalimonas umbilicata JCM 30896T, an Acetate-Producing Bacterium Isolated from Human Feces.</title>
        <authorList>
            <person name="Sakamoto M."/>
            <person name="Ikeyama N."/>
            <person name="Yuki M."/>
            <person name="Ohkuma M."/>
        </authorList>
    </citation>
    <scope>NUCLEOTIDE SEQUENCE [LARGE SCALE GENOMIC DNA]</scope>
    <source>
        <strain evidence="8 11">EGH7</strain>
    </source>
</reference>
<dbReference type="RefSeq" id="WP_116441780.1">
    <property type="nucleotide sequence ID" value="NZ_BHEO01000008.1"/>
</dbReference>
<evidence type="ECO:0000256" key="1">
    <source>
        <dbReference type="ARBA" id="ARBA00004651"/>
    </source>
</evidence>
<feature type="transmembrane region" description="Helical" evidence="6">
    <location>
        <begin position="87"/>
        <end position="104"/>
    </location>
</feature>
<dbReference type="InterPro" id="IPR003740">
    <property type="entry name" value="YitT"/>
</dbReference>
<evidence type="ECO:0000256" key="4">
    <source>
        <dbReference type="ARBA" id="ARBA00022989"/>
    </source>
</evidence>
<evidence type="ECO:0000313" key="11">
    <source>
        <dbReference type="Proteomes" id="UP000702954"/>
    </source>
</evidence>
<evidence type="ECO:0000256" key="6">
    <source>
        <dbReference type="SAM" id="Phobius"/>
    </source>
</evidence>
<dbReference type="Pfam" id="PF10035">
    <property type="entry name" value="DUF2179"/>
    <property type="match status" value="1"/>
</dbReference>
<dbReference type="Gene3D" id="3.30.70.120">
    <property type="match status" value="1"/>
</dbReference>
<feature type="transmembrane region" description="Helical" evidence="6">
    <location>
        <begin position="177"/>
        <end position="196"/>
    </location>
</feature>
<evidence type="ECO:0000256" key="2">
    <source>
        <dbReference type="ARBA" id="ARBA00022475"/>
    </source>
</evidence>
<dbReference type="Pfam" id="PF02588">
    <property type="entry name" value="YitT_membrane"/>
    <property type="match status" value="1"/>
</dbReference>
<evidence type="ECO:0000313" key="10">
    <source>
        <dbReference type="Proteomes" id="UP000294613"/>
    </source>
</evidence>
<dbReference type="Proteomes" id="UP000702954">
    <property type="component" value="Unassembled WGS sequence"/>
</dbReference>
<dbReference type="PANTHER" id="PTHR33545">
    <property type="entry name" value="UPF0750 MEMBRANE PROTEIN YITT-RELATED"/>
    <property type="match status" value="1"/>
</dbReference>
<reference evidence="9 10" key="2">
    <citation type="submission" date="2019-03" db="EMBL/GenBank/DDBJ databases">
        <title>Genomic Encyclopedia of Type Strains, Phase IV (KMG-IV): sequencing the most valuable type-strain genomes for metagenomic binning, comparative biology and taxonomic classification.</title>
        <authorList>
            <person name="Goeker M."/>
        </authorList>
    </citation>
    <scope>NUCLEOTIDE SEQUENCE [LARGE SCALE GENOMIC DNA]</scope>
    <source>
        <strain evidence="9 10">DSM 103426</strain>
    </source>
</reference>
<feature type="domain" description="DUF2179" evidence="7">
    <location>
        <begin position="224"/>
        <end position="278"/>
    </location>
</feature>
<feature type="transmembrane region" description="Helical" evidence="6">
    <location>
        <begin position="110"/>
        <end position="128"/>
    </location>
</feature>
<keyword evidence="11" id="KW-1185">Reference proteome</keyword>
<keyword evidence="4 6" id="KW-1133">Transmembrane helix</keyword>
<evidence type="ECO:0000256" key="5">
    <source>
        <dbReference type="ARBA" id="ARBA00023136"/>
    </source>
</evidence>
<dbReference type="EMBL" id="BHEO01000008">
    <property type="protein sequence ID" value="GBU05329.1"/>
    <property type="molecule type" value="Genomic_DNA"/>
</dbReference>
<comment type="caution">
    <text evidence="9">The sequence shown here is derived from an EMBL/GenBank/DDBJ whole genome shotgun (WGS) entry which is preliminary data.</text>
</comment>
<dbReference type="CDD" id="cd16380">
    <property type="entry name" value="YitT_C"/>
    <property type="match status" value="1"/>
</dbReference>
<evidence type="ECO:0000313" key="8">
    <source>
        <dbReference type="EMBL" id="GBU05329.1"/>
    </source>
</evidence>
<dbReference type="Proteomes" id="UP000294613">
    <property type="component" value="Unassembled WGS sequence"/>
</dbReference>
<comment type="subcellular location">
    <subcellularLocation>
        <location evidence="1">Cell membrane</location>
        <topology evidence="1">Multi-pass membrane protein</topology>
    </subcellularLocation>
</comment>
<evidence type="ECO:0000313" key="9">
    <source>
        <dbReference type="EMBL" id="TCS69884.1"/>
    </source>
</evidence>
<dbReference type="GO" id="GO:0005886">
    <property type="term" value="C:plasma membrane"/>
    <property type="evidence" value="ECO:0007669"/>
    <property type="project" value="UniProtKB-SubCell"/>
</dbReference>
<keyword evidence="5 6" id="KW-0472">Membrane</keyword>
<gene>
    <name evidence="9" type="ORF">EDD74_10251</name>
    <name evidence="8" type="ORF">FAEUMB_18700</name>
</gene>
<evidence type="ECO:0000259" key="7">
    <source>
        <dbReference type="Pfam" id="PF10035"/>
    </source>
</evidence>
<feature type="transmembrane region" description="Helical" evidence="6">
    <location>
        <begin position="51"/>
        <end position="75"/>
    </location>
</feature>
<sequence length="284" mass="31402">MKRINGKELAIDILIDFVGGFLIAVGIYNFAAKAQFPMTGFSGIALIFYHLFHIPIGAMTILLNIPVVFLCYKLLGRTFFLRSLKTMLISSILMDVVAPMLPVYEGDRMLAAICTGVLAGLGYGMIYMRNSSTGGADFVIMSVKAWKPHVSIGQIAFVMDVLIVLMGSFIFRDVEGIIYGLIVTYLLSAVVDKVMYGIDAGKMTLIVTDYPHEIAAKIDEYTGRGATFLRGRGSYSKEEKEIVMCACNNKQMYTIRKMAKEIDPKAFIVIMESNDVVGEGFKEN</sequence>
<protein>
    <submittedName>
        <fullName evidence="8">Membrane protein</fullName>
    </submittedName>
    <submittedName>
        <fullName evidence="9">Uncharacterized membrane-anchored protein YitT (DUF2179 family)</fullName>
    </submittedName>
</protein>
<keyword evidence="2" id="KW-1003">Cell membrane</keyword>
<dbReference type="InterPro" id="IPR015867">
    <property type="entry name" value="N-reg_PII/ATP_PRibTrfase_C"/>
</dbReference>
<organism evidence="9 10">
    <name type="scientific">Faecalimonas umbilicata</name>
    <dbReference type="NCBI Taxonomy" id="1912855"/>
    <lineage>
        <taxon>Bacteria</taxon>
        <taxon>Bacillati</taxon>
        <taxon>Bacillota</taxon>
        <taxon>Clostridia</taxon>
        <taxon>Lachnospirales</taxon>
        <taxon>Lachnospiraceae</taxon>
        <taxon>Faecalimonas</taxon>
    </lineage>
</organism>
<dbReference type="InterPro" id="IPR019264">
    <property type="entry name" value="DUF2179"/>
</dbReference>
<name>A0A4R3JU45_9FIRM</name>
<dbReference type="InterPro" id="IPR051461">
    <property type="entry name" value="UPF0750_membrane"/>
</dbReference>